<proteinExistence type="predicted"/>
<reference evidence="1" key="1">
    <citation type="journal article" date="2019" name="MBio">
        <title>Virus Genomes from Deep Sea Sediments Expand the Ocean Megavirome and Support Independent Origins of Viral Gigantism.</title>
        <authorList>
            <person name="Backstrom D."/>
            <person name="Yutin N."/>
            <person name="Jorgensen S.L."/>
            <person name="Dharamshi J."/>
            <person name="Homa F."/>
            <person name="Zaremba-Niedwiedzka K."/>
            <person name="Spang A."/>
            <person name="Wolf Y.I."/>
            <person name="Koonin E.V."/>
            <person name="Ettema T.J."/>
        </authorList>
    </citation>
    <scope>NUCLEOTIDE SEQUENCE</scope>
</reference>
<sequence>MIQKCEKRKIRTIELNEKFELLKDSLYYIELIFNSYSYDGLVYYSAISYYGFFNDLDKIENEIANIKQKEKQMSESHHPFKYLSRRSNRRFVSDYLWGDTPRLPEILKYRKLKNNYNSSDFSHPELCYRPSPLTNTLYFSSEEATIDLCPQLSDDVIGLINNFTGLDYVFVITDEEISGKIPRVMLRDQNVPEKKEVHGVLLNKLSKRKPRITYQTSMSKAPLSLYHHNLQVNPSLLICS</sequence>
<organism evidence="1">
    <name type="scientific">Pithovirus LCPAC404</name>
    <dbReference type="NCBI Taxonomy" id="2506597"/>
    <lineage>
        <taxon>Viruses</taxon>
        <taxon>Pithoviruses</taxon>
    </lineage>
</organism>
<name>A0A481ZFX2_9VIRU</name>
<protein>
    <submittedName>
        <fullName evidence="1">Uncharacterized protein</fullName>
    </submittedName>
</protein>
<accession>A0A481ZFX2</accession>
<dbReference type="EMBL" id="MK500594">
    <property type="protein sequence ID" value="QBK93331.1"/>
    <property type="molecule type" value="Genomic_DNA"/>
</dbReference>
<evidence type="ECO:0000313" key="1">
    <source>
        <dbReference type="EMBL" id="QBK93331.1"/>
    </source>
</evidence>
<gene>
    <name evidence="1" type="ORF">LCPAC404_00350</name>
</gene>